<accession>A0ACC2QJQ2</accession>
<comment type="caution">
    <text evidence="1">The sequence shown here is derived from an EMBL/GenBank/DDBJ whole genome shotgun (WGS) entry which is preliminary data.</text>
</comment>
<protein>
    <submittedName>
        <fullName evidence="1">Uncharacterized protein</fullName>
    </submittedName>
</protein>
<reference evidence="1" key="1">
    <citation type="submission" date="2023-03" db="EMBL/GenBank/DDBJ databases">
        <title>Chromosome-level genomes of two armyworms, Mythimna separata and Mythimna loreyi, provide insights into the biosynthesis and reception of sex pheromones.</title>
        <authorList>
            <person name="Zhao H."/>
        </authorList>
    </citation>
    <scope>NUCLEOTIDE SEQUENCE</scope>
    <source>
        <strain evidence="1">BeijingLab</strain>
    </source>
</reference>
<name>A0ACC2QJQ2_9NEOP</name>
<organism evidence="1 2">
    <name type="scientific">Mythimna loreyi</name>
    <dbReference type="NCBI Taxonomy" id="667449"/>
    <lineage>
        <taxon>Eukaryota</taxon>
        <taxon>Metazoa</taxon>
        <taxon>Ecdysozoa</taxon>
        <taxon>Arthropoda</taxon>
        <taxon>Hexapoda</taxon>
        <taxon>Insecta</taxon>
        <taxon>Pterygota</taxon>
        <taxon>Neoptera</taxon>
        <taxon>Endopterygota</taxon>
        <taxon>Lepidoptera</taxon>
        <taxon>Glossata</taxon>
        <taxon>Ditrysia</taxon>
        <taxon>Noctuoidea</taxon>
        <taxon>Noctuidae</taxon>
        <taxon>Noctuinae</taxon>
        <taxon>Hadenini</taxon>
        <taxon>Mythimna</taxon>
    </lineage>
</organism>
<evidence type="ECO:0000313" key="1">
    <source>
        <dbReference type="EMBL" id="KAJ8717411.1"/>
    </source>
</evidence>
<sequence length="613" mass="70877">MLWDFQRTFVYFTIAYLKVVTCKDQPEDIIRCALGVANYNFNYRQSTVILYQNIDDKLVTDFLKAYKGIVMIESRQADPAKQVVIFVDSYQSFMKLLSLLKPDLRGRNLFNGGAKFLIIIKSNPKKLKHIISILWSFYVADVIIITKDNQSEVAMYTFYPYKNHLNCQNTEPVLINYWNPDMSFYDMYPDKMSNMHECPLYISTNKIYSQGGSDRKVPLQIIKKAIVRLLRDIMNFTPIMTARDYISIDSDRAKNWSDSLNDVISGFANISTCTIPLGVDRLGLLDYSMPYFRIRIAWLAPPVAPGPMWWRLLSPLNGYLWLILLVVTFLVIALPFVLKFKRIKRFCNRYFKNFDKVQGAAFRVWGAMLGQTIRVAPRRFRDFYIVGLWLWFTFVVRNAYQSVLIGALKTDTLTGNFINLKETLDNGYKFGGRAGIYSHFEFDDLIRDGFEIIPEAKFDDMFRDVLDGKKKFVLATSLEYAFAYCAVQGKKENECGHILPDSILTVPLVVWMRMYSPFVRPLMTWLPRLIECGLLEKDVAIKTSYAPTINSDPSPLTQHQTLSCFLCLAFGCLVSLTIFILEILRNKSSDYTIVKKSKLNALKCENEFILKNN</sequence>
<proteinExistence type="predicted"/>
<dbReference type="Proteomes" id="UP001231649">
    <property type="component" value="Chromosome 18"/>
</dbReference>
<keyword evidence="2" id="KW-1185">Reference proteome</keyword>
<gene>
    <name evidence="1" type="ORF">PYW08_005810</name>
</gene>
<dbReference type="EMBL" id="CM056794">
    <property type="protein sequence ID" value="KAJ8717411.1"/>
    <property type="molecule type" value="Genomic_DNA"/>
</dbReference>
<evidence type="ECO:0000313" key="2">
    <source>
        <dbReference type="Proteomes" id="UP001231649"/>
    </source>
</evidence>